<evidence type="ECO:0000313" key="11">
    <source>
        <dbReference type="Proteomes" id="UP000315751"/>
    </source>
</evidence>
<dbReference type="EMBL" id="VITR01000003">
    <property type="protein sequence ID" value="TWB44406.1"/>
    <property type="molecule type" value="Genomic_DNA"/>
</dbReference>
<dbReference type="GO" id="GO:0016987">
    <property type="term" value="F:sigma factor activity"/>
    <property type="evidence" value="ECO:0007669"/>
    <property type="project" value="UniProtKB-KW"/>
</dbReference>
<dbReference type="RefSeq" id="WP_145730213.1">
    <property type="nucleotide sequence ID" value="NZ_VITR01000003.1"/>
</dbReference>
<organism evidence="10 11">
    <name type="scientific">Nitrospirillum amazonense</name>
    <dbReference type="NCBI Taxonomy" id="28077"/>
    <lineage>
        <taxon>Bacteria</taxon>
        <taxon>Pseudomonadati</taxon>
        <taxon>Pseudomonadota</taxon>
        <taxon>Alphaproteobacteria</taxon>
        <taxon>Rhodospirillales</taxon>
        <taxon>Azospirillaceae</taxon>
        <taxon>Nitrospirillum</taxon>
    </lineage>
</organism>
<evidence type="ECO:0000256" key="2">
    <source>
        <dbReference type="ARBA" id="ARBA00023015"/>
    </source>
</evidence>
<dbReference type="InterPro" id="IPR014284">
    <property type="entry name" value="RNA_pol_sigma-70_dom"/>
</dbReference>
<evidence type="ECO:0000259" key="8">
    <source>
        <dbReference type="Pfam" id="PF04542"/>
    </source>
</evidence>
<evidence type="ECO:0000256" key="1">
    <source>
        <dbReference type="ARBA" id="ARBA00010641"/>
    </source>
</evidence>
<accession>A0A560HDD4</accession>
<dbReference type="OrthoDB" id="9803470at2"/>
<dbReference type="Pfam" id="PF08281">
    <property type="entry name" value="Sigma70_r4_2"/>
    <property type="match status" value="1"/>
</dbReference>
<evidence type="ECO:0000313" key="10">
    <source>
        <dbReference type="EMBL" id="TWB44406.1"/>
    </source>
</evidence>
<dbReference type="InterPro" id="IPR036388">
    <property type="entry name" value="WH-like_DNA-bd_sf"/>
</dbReference>
<keyword evidence="5 6" id="KW-0804">Transcription</keyword>
<evidence type="ECO:0000259" key="9">
    <source>
        <dbReference type="Pfam" id="PF08281"/>
    </source>
</evidence>
<dbReference type="GO" id="GO:0003677">
    <property type="term" value="F:DNA binding"/>
    <property type="evidence" value="ECO:0007669"/>
    <property type="project" value="UniProtKB-KW"/>
</dbReference>
<dbReference type="SUPFAM" id="SSF88946">
    <property type="entry name" value="Sigma2 domain of RNA polymerase sigma factors"/>
    <property type="match status" value="1"/>
</dbReference>
<keyword evidence="2 6" id="KW-0805">Transcription regulation</keyword>
<reference evidence="10 11" key="1">
    <citation type="submission" date="2019-06" db="EMBL/GenBank/DDBJ databases">
        <title>Genomic Encyclopedia of Type Strains, Phase IV (KMG-V): Genome sequencing to study the core and pangenomes of soil and plant-associated prokaryotes.</title>
        <authorList>
            <person name="Whitman W."/>
        </authorList>
    </citation>
    <scope>NUCLEOTIDE SEQUENCE [LARGE SCALE GENOMIC DNA]</scope>
    <source>
        <strain evidence="10 11">BR 11622</strain>
    </source>
</reference>
<dbReference type="CDD" id="cd06171">
    <property type="entry name" value="Sigma70_r4"/>
    <property type="match status" value="1"/>
</dbReference>
<dbReference type="SUPFAM" id="SSF88659">
    <property type="entry name" value="Sigma3 and sigma4 domains of RNA polymerase sigma factors"/>
    <property type="match status" value="1"/>
</dbReference>
<feature type="domain" description="RNA polymerase sigma factor 70 region 4 type 2" evidence="9">
    <location>
        <begin position="106"/>
        <end position="158"/>
    </location>
</feature>
<keyword evidence="11" id="KW-1185">Reference proteome</keyword>
<dbReference type="Proteomes" id="UP000315751">
    <property type="component" value="Unassembled WGS sequence"/>
</dbReference>
<evidence type="ECO:0000256" key="3">
    <source>
        <dbReference type="ARBA" id="ARBA00023082"/>
    </source>
</evidence>
<keyword evidence="4 6" id="KW-0238">DNA-binding</keyword>
<dbReference type="Pfam" id="PF04542">
    <property type="entry name" value="Sigma70_r2"/>
    <property type="match status" value="1"/>
</dbReference>
<comment type="similarity">
    <text evidence="1 6">Belongs to the sigma-70 factor family. ECF subfamily.</text>
</comment>
<dbReference type="Gene3D" id="1.10.1740.10">
    <property type="match status" value="1"/>
</dbReference>
<dbReference type="AlphaFoldDB" id="A0A560HDD4"/>
<feature type="region of interest" description="Disordered" evidence="7">
    <location>
        <begin position="165"/>
        <end position="191"/>
    </location>
</feature>
<dbReference type="PANTHER" id="PTHR43133:SF25">
    <property type="entry name" value="RNA POLYMERASE SIGMA FACTOR RFAY-RELATED"/>
    <property type="match status" value="1"/>
</dbReference>
<keyword evidence="3 6" id="KW-0731">Sigma factor</keyword>
<dbReference type="InterPro" id="IPR039425">
    <property type="entry name" value="RNA_pol_sigma-70-like"/>
</dbReference>
<feature type="compositionally biased region" description="Polar residues" evidence="7">
    <location>
        <begin position="180"/>
        <end position="191"/>
    </location>
</feature>
<dbReference type="PROSITE" id="PS01063">
    <property type="entry name" value="SIGMA70_ECF"/>
    <property type="match status" value="1"/>
</dbReference>
<evidence type="ECO:0000256" key="7">
    <source>
        <dbReference type="SAM" id="MobiDB-lite"/>
    </source>
</evidence>
<protein>
    <recommendedName>
        <fullName evidence="6">RNA polymerase sigma factor</fullName>
    </recommendedName>
</protein>
<gene>
    <name evidence="10" type="ORF">FBZ90_103313</name>
</gene>
<dbReference type="Gene3D" id="1.10.10.10">
    <property type="entry name" value="Winged helix-like DNA-binding domain superfamily/Winged helix DNA-binding domain"/>
    <property type="match status" value="1"/>
</dbReference>
<feature type="domain" description="RNA polymerase sigma-70 region 2" evidence="8">
    <location>
        <begin position="18"/>
        <end position="80"/>
    </location>
</feature>
<dbReference type="GO" id="GO:0006352">
    <property type="term" value="P:DNA-templated transcription initiation"/>
    <property type="evidence" value="ECO:0007669"/>
    <property type="project" value="InterPro"/>
</dbReference>
<evidence type="ECO:0000256" key="6">
    <source>
        <dbReference type="RuleBase" id="RU000716"/>
    </source>
</evidence>
<evidence type="ECO:0000256" key="4">
    <source>
        <dbReference type="ARBA" id="ARBA00023125"/>
    </source>
</evidence>
<dbReference type="PANTHER" id="PTHR43133">
    <property type="entry name" value="RNA POLYMERASE ECF-TYPE SIGMA FACTO"/>
    <property type="match status" value="1"/>
</dbReference>
<dbReference type="InterPro" id="IPR013325">
    <property type="entry name" value="RNA_pol_sigma_r2"/>
</dbReference>
<dbReference type="InterPro" id="IPR000838">
    <property type="entry name" value="RNA_pol_sigma70_ECF_CS"/>
</dbReference>
<name>A0A560HDD4_9PROT</name>
<dbReference type="InterPro" id="IPR007627">
    <property type="entry name" value="RNA_pol_sigma70_r2"/>
</dbReference>
<dbReference type="InterPro" id="IPR013249">
    <property type="entry name" value="RNA_pol_sigma70_r4_t2"/>
</dbReference>
<dbReference type="NCBIfam" id="TIGR02937">
    <property type="entry name" value="sigma70-ECF"/>
    <property type="match status" value="1"/>
</dbReference>
<dbReference type="InterPro" id="IPR013324">
    <property type="entry name" value="RNA_pol_sigma_r3/r4-like"/>
</dbReference>
<sequence length="191" mass="20646">MPSAETTPTFRDDLVKLIPAMRAFARSLTNNAADTDDLVQDAIVRAWSHAEQFTPGTNLRAWLFTILRNRYYSVAKHQQREVGDPDGVHTARLTIGPSQDWGIASRELKAALMKLPVEQREALVLVGGVGASYEEAAEICGCALGTIKSRVNRGRARLADIMGMDPGDTGLGTPTGLGTSSAWDTRPVSSH</sequence>
<comment type="caution">
    <text evidence="10">The sequence shown here is derived from an EMBL/GenBank/DDBJ whole genome shotgun (WGS) entry which is preliminary data.</text>
</comment>
<proteinExistence type="inferred from homology"/>
<evidence type="ECO:0000256" key="5">
    <source>
        <dbReference type="ARBA" id="ARBA00023163"/>
    </source>
</evidence>